<evidence type="ECO:0000313" key="2">
    <source>
        <dbReference type="Proteomes" id="UP000618445"/>
    </source>
</evidence>
<organism evidence="1 2">
    <name type="scientific">Phormidium tenue FACHB-1050</name>
    <dbReference type="NCBI Taxonomy" id="2692857"/>
    <lineage>
        <taxon>Bacteria</taxon>
        <taxon>Bacillati</taxon>
        <taxon>Cyanobacteriota</taxon>
        <taxon>Cyanophyceae</taxon>
        <taxon>Oscillatoriophycideae</taxon>
        <taxon>Oscillatoriales</taxon>
        <taxon>Oscillatoriaceae</taxon>
        <taxon>Phormidium</taxon>
    </lineage>
</organism>
<dbReference type="PANTHER" id="PTHR35894:SF1">
    <property type="entry name" value="PHOSPHORIBULOKINASE _ URIDINE KINASE FAMILY"/>
    <property type="match status" value="1"/>
</dbReference>
<dbReference type="InterPro" id="IPR052026">
    <property type="entry name" value="ExeA_AAA_ATPase_DNA-bind"/>
</dbReference>
<dbReference type="InterPro" id="IPR027417">
    <property type="entry name" value="P-loop_NTPase"/>
</dbReference>
<dbReference type="Gene3D" id="3.40.50.300">
    <property type="entry name" value="P-loop containing nucleotide triphosphate hydrolases"/>
    <property type="match status" value="1"/>
</dbReference>
<dbReference type="PANTHER" id="PTHR35894">
    <property type="entry name" value="GENERAL SECRETION PATHWAY PROTEIN A-RELATED"/>
    <property type="match status" value="1"/>
</dbReference>
<protein>
    <submittedName>
        <fullName evidence="1">TniB family NTP-binding protein</fullName>
    </submittedName>
</protein>
<dbReference type="RefSeq" id="WP_190581511.1">
    <property type="nucleotide sequence ID" value="NZ_CAWPQU010000048.1"/>
</dbReference>
<sequence length="276" mass="31967">MSQATEIAEQLGQIKQENPYLQKEIARLNREDFIELEQVELVHNWLESKLKSGQPCRIVGESRTGKTIACDSYRLRHKPIQEHGKPPIVPVIYIHPPTECGSRELFRTIIEDLRYQIPKGTIADLRDRTYKVLKSCNVEMLIIDEADRLKPKTFADVRDFSDRLKISVVLVGTDRLDALIKRDEQVYNRFRACYQFKLLTGEQLRQTVEIWERQVLCLPVASNLTSNEMLNILQKATRGYIGLLDMVLRTAAIRSLQKGLTRIDKATLQEVTEEFR</sequence>
<accession>A0ABR8CI73</accession>
<dbReference type="SUPFAM" id="SSF52540">
    <property type="entry name" value="P-loop containing nucleoside triphosphate hydrolases"/>
    <property type="match status" value="1"/>
</dbReference>
<name>A0ABR8CI73_9CYAN</name>
<dbReference type="Pfam" id="PF05621">
    <property type="entry name" value="TniB"/>
    <property type="match status" value="1"/>
</dbReference>
<comment type="caution">
    <text evidence="1">The sequence shown here is derived from an EMBL/GenBank/DDBJ whole genome shotgun (WGS) entry which is preliminary data.</text>
</comment>
<gene>
    <name evidence="1" type="ORF">H6G05_21855</name>
</gene>
<evidence type="ECO:0000313" key="1">
    <source>
        <dbReference type="EMBL" id="MBD2319471.1"/>
    </source>
</evidence>
<keyword evidence="2" id="KW-1185">Reference proteome</keyword>
<reference evidence="1 2" key="1">
    <citation type="journal article" date="2020" name="ISME J.">
        <title>Comparative genomics reveals insights into cyanobacterial evolution and habitat adaptation.</title>
        <authorList>
            <person name="Chen M.Y."/>
            <person name="Teng W.K."/>
            <person name="Zhao L."/>
            <person name="Hu C.X."/>
            <person name="Zhou Y.K."/>
            <person name="Han B.P."/>
            <person name="Song L.R."/>
            <person name="Shu W.S."/>
        </authorList>
    </citation>
    <scope>NUCLEOTIDE SEQUENCE [LARGE SCALE GENOMIC DNA]</scope>
    <source>
        <strain evidence="1 2">FACHB-1050</strain>
    </source>
</reference>
<dbReference type="Proteomes" id="UP000618445">
    <property type="component" value="Unassembled WGS sequence"/>
</dbReference>
<proteinExistence type="predicted"/>
<dbReference type="InterPro" id="IPR008868">
    <property type="entry name" value="TniB"/>
</dbReference>
<dbReference type="EMBL" id="JACJQY010000052">
    <property type="protein sequence ID" value="MBD2319471.1"/>
    <property type="molecule type" value="Genomic_DNA"/>
</dbReference>